<evidence type="ECO:0000313" key="2">
    <source>
        <dbReference type="EMBL" id="KAF5356763.1"/>
    </source>
</evidence>
<dbReference type="Proteomes" id="UP000559027">
    <property type="component" value="Unassembled WGS sequence"/>
</dbReference>
<reference evidence="2 3" key="1">
    <citation type="journal article" date="2020" name="ISME J.">
        <title>Uncovering the hidden diversity of litter-decomposition mechanisms in mushroom-forming fungi.</title>
        <authorList>
            <person name="Floudas D."/>
            <person name="Bentzer J."/>
            <person name="Ahren D."/>
            <person name="Johansson T."/>
            <person name="Persson P."/>
            <person name="Tunlid A."/>
        </authorList>
    </citation>
    <scope>NUCLEOTIDE SEQUENCE [LARGE SCALE GENOMIC DNA]</scope>
    <source>
        <strain evidence="2 3">CBS 146.42</strain>
    </source>
</reference>
<dbReference type="EMBL" id="JAACJO010000006">
    <property type="protein sequence ID" value="KAF5356763.1"/>
    <property type="molecule type" value="Genomic_DNA"/>
</dbReference>
<keyword evidence="3" id="KW-1185">Reference proteome</keyword>
<name>A0A8H5G1V9_9AGAR</name>
<dbReference type="Pfam" id="PF20236">
    <property type="entry name" value="DUF6593"/>
    <property type="match status" value="1"/>
</dbReference>
<organism evidence="2 3">
    <name type="scientific">Leucocoprinus leucothites</name>
    <dbReference type="NCBI Taxonomy" id="201217"/>
    <lineage>
        <taxon>Eukaryota</taxon>
        <taxon>Fungi</taxon>
        <taxon>Dikarya</taxon>
        <taxon>Basidiomycota</taxon>
        <taxon>Agaricomycotina</taxon>
        <taxon>Agaricomycetes</taxon>
        <taxon>Agaricomycetidae</taxon>
        <taxon>Agaricales</taxon>
        <taxon>Agaricineae</taxon>
        <taxon>Agaricaceae</taxon>
        <taxon>Leucocoprinus</taxon>
    </lineage>
</organism>
<feature type="domain" description="DUF6593" evidence="1">
    <location>
        <begin position="55"/>
        <end position="190"/>
    </location>
</feature>
<evidence type="ECO:0000259" key="1">
    <source>
        <dbReference type="Pfam" id="PF20236"/>
    </source>
</evidence>
<sequence>MYHHNPFGTWAEAGQGQSTGSLWGTSPPPSVFGALPYPSAPSNTVTYYFTSFKPNILNCSVIGPQNQVYYQIVTDNSMPGYTVLKNAEGKNISLVEWQAHPFVEIRGALAKQNVMNWLRLSQDQSHRLMDVRGMRYVWVPRDKSINLYAGGSGTPATFLAKVTRTSAQVVTVDMTPDAIQLGLLDSIITATTLLLSGRNID</sequence>
<evidence type="ECO:0000313" key="3">
    <source>
        <dbReference type="Proteomes" id="UP000559027"/>
    </source>
</evidence>
<dbReference type="OrthoDB" id="3191568at2759"/>
<comment type="caution">
    <text evidence="2">The sequence shown here is derived from an EMBL/GenBank/DDBJ whole genome shotgun (WGS) entry which is preliminary data.</text>
</comment>
<protein>
    <recommendedName>
        <fullName evidence="1">DUF6593 domain-containing protein</fullName>
    </recommendedName>
</protein>
<dbReference type="InterPro" id="IPR046528">
    <property type="entry name" value="DUF6593"/>
</dbReference>
<accession>A0A8H5G1V9</accession>
<dbReference type="AlphaFoldDB" id="A0A8H5G1V9"/>
<proteinExistence type="predicted"/>
<gene>
    <name evidence="2" type="ORF">D9756_006724</name>
</gene>